<gene>
    <name evidence="3" type="ORF">FF36_06026</name>
</gene>
<sequence length="375" mass="41352">MAKIWANSGDSHFLEPDDLWQSNLPPRLAELVPRAVKDPDGKYETVYVDGQSFRRKLPNVQAQEFLDESNRAPGARDATLRLADLDTEGVWGELVFPSLGLWSSSFRTPEVLREALRVSNDWAIDAIMKVSSRLVPTAQVSTLQVDDAVAELERTAELGYRAVFLPTTPHPLADDWNRDSWEPFWAAAEAANMVLAFHVGTDPIDIGSEQVGVVYRGPGGAVLNYTETTFSGQRAAMKLVASGALDRHPDLKILVAEGGATWVPFLADRMTEGYRQHHMAVRPKLKRSPKEILYSQVYASFQHDASAVAALTGMGYRNVMWGSDYPHMEGTFGHTQETLHGLFDGVSDDVRKRITIDTFLELFPGVGEPAVAAAA</sequence>
<accession>A0A0D8B674</accession>
<dbReference type="InterPro" id="IPR006680">
    <property type="entry name" value="Amidohydro-rel"/>
</dbReference>
<feature type="domain" description="Amidohydrolase-related" evidence="2">
    <location>
        <begin position="110"/>
        <end position="357"/>
    </location>
</feature>
<proteinExistence type="predicted"/>
<keyword evidence="3" id="KW-0378">Hydrolase</keyword>
<dbReference type="OrthoDB" id="8673349at2"/>
<evidence type="ECO:0000313" key="4">
    <source>
        <dbReference type="Proteomes" id="UP000032545"/>
    </source>
</evidence>
<dbReference type="GO" id="GO:0016831">
    <property type="term" value="F:carboxy-lyase activity"/>
    <property type="evidence" value="ECO:0007669"/>
    <property type="project" value="InterPro"/>
</dbReference>
<dbReference type="Proteomes" id="UP000032545">
    <property type="component" value="Unassembled WGS sequence"/>
</dbReference>
<dbReference type="AlphaFoldDB" id="A0A0D8B674"/>
<dbReference type="SUPFAM" id="SSF51556">
    <property type="entry name" value="Metallo-dependent hydrolases"/>
    <property type="match status" value="1"/>
</dbReference>
<dbReference type="GO" id="GO:0005737">
    <property type="term" value="C:cytoplasm"/>
    <property type="evidence" value="ECO:0007669"/>
    <property type="project" value="TreeGrafter"/>
</dbReference>
<dbReference type="EMBL" id="JYFN01000089">
    <property type="protein sequence ID" value="KJE19691.1"/>
    <property type="molecule type" value="Genomic_DNA"/>
</dbReference>
<evidence type="ECO:0000313" key="3">
    <source>
        <dbReference type="EMBL" id="KJE19691.1"/>
    </source>
</evidence>
<reference evidence="3 4" key="2">
    <citation type="journal article" date="2016" name="Genome Announc.">
        <title>Permanent Draft Genome Sequences for Two Variants of Frankia sp. Strain CpI1, the First Frankia Strain Isolated from Root Nodules of Comptonia peregrina.</title>
        <authorList>
            <person name="Oshone R."/>
            <person name="Hurst S.G.IV."/>
            <person name="Abebe-Akele F."/>
            <person name="Simpson S."/>
            <person name="Morris K."/>
            <person name="Thomas W.K."/>
            <person name="Tisa L.S."/>
        </authorList>
    </citation>
    <scope>NUCLEOTIDE SEQUENCE [LARGE SCALE GENOMIC DNA]</scope>
    <source>
        <strain evidence="4">CpI1-S</strain>
    </source>
</reference>
<reference evidence="4" key="1">
    <citation type="submission" date="2015-02" db="EMBL/GenBank/DDBJ databases">
        <title>Draft Genome of Frankia sp. CpI1-S.</title>
        <authorList>
            <person name="Oshone R.T."/>
            <person name="Ngom M."/>
            <person name="Ghodhbane-Gtari F."/>
            <person name="Gtari M."/>
            <person name="Morris K."/>
            <person name="Thomas K."/>
            <person name="Sen A."/>
            <person name="Tisa L.S."/>
        </authorList>
    </citation>
    <scope>NUCLEOTIDE SEQUENCE [LARGE SCALE GENOMIC DNA]</scope>
    <source>
        <strain evidence="4">CpI1-S</strain>
    </source>
</reference>
<organism evidence="3 4">
    <name type="scientific">Frankia torreyi</name>
    <dbReference type="NCBI Taxonomy" id="1856"/>
    <lineage>
        <taxon>Bacteria</taxon>
        <taxon>Bacillati</taxon>
        <taxon>Actinomycetota</taxon>
        <taxon>Actinomycetes</taxon>
        <taxon>Frankiales</taxon>
        <taxon>Frankiaceae</taxon>
        <taxon>Frankia</taxon>
    </lineage>
</organism>
<dbReference type="Gene3D" id="3.20.20.140">
    <property type="entry name" value="Metal-dependent hydrolases"/>
    <property type="match status" value="1"/>
</dbReference>
<keyword evidence="1" id="KW-0456">Lyase</keyword>
<name>A0A0D8B674_9ACTN</name>
<dbReference type="PANTHER" id="PTHR21240:SF28">
    <property type="entry name" value="ISO-OROTATE DECARBOXYLASE (EUROFUNG)"/>
    <property type="match status" value="1"/>
</dbReference>
<dbReference type="Pfam" id="PF04909">
    <property type="entry name" value="Amidohydro_2"/>
    <property type="match status" value="1"/>
</dbReference>
<keyword evidence="4" id="KW-1185">Reference proteome</keyword>
<dbReference type="PANTHER" id="PTHR21240">
    <property type="entry name" value="2-AMINO-3-CARBOXYLMUCONATE-6-SEMIALDEHYDE DECARBOXYLASE"/>
    <property type="match status" value="1"/>
</dbReference>
<dbReference type="GO" id="GO:0016787">
    <property type="term" value="F:hydrolase activity"/>
    <property type="evidence" value="ECO:0007669"/>
    <property type="project" value="UniProtKB-KW"/>
</dbReference>
<dbReference type="PATRIC" id="fig|1502723.3.peg.6834"/>
<protein>
    <submittedName>
        <fullName evidence="3">Putative TIM-barrel fold metal-dependent hydrolase</fullName>
    </submittedName>
</protein>
<comment type="caution">
    <text evidence="3">The sequence shown here is derived from an EMBL/GenBank/DDBJ whole genome shotgun (WGS) entry which is preliminary data.</text>
</comment>
<dbReference type="GO" id="GO:0019748">
    <property type="term" value="P:secondary metabolic process"/>
    <property type="evidence" value="ECO:0007669"/>
    <property type="project" value="TreeGrafter"/>
</dbReference>
<dbReference type="InterPro" id="IPR032465">
    <property type="entry name" value="ACMSD"/>
</dbReference>
<evidence type="ECO:0000256" key="1">
    <source>
        <dbReference type="ARBA" id="ARBA00023239"/>
    </source>
</evidence>
<evidence type="ECO:0000259" key="2">
    <source>
        <dbReference type="Pfam" id="PF04909"/>
    </source>
</evidence>
<dbReference type="InterPro" id="IPR032466">
    <property type="entry name" value="Metal_Hydrolase"/>
</dbReference>
<dbReference type="RefSeq" id="WP_044888441.1">
    <property type="nucleotide sequence ID" value="NZ_JYFN01000089.1"/>
</dbReference>